<protein>
    <submittedName>
        <fullName evidence="1">Uncharacterized protein</fullName>
    </submittedName>
</protein>
<name>A0A6M0RWH6_9CYAN</name>
<dbReference type="Proteomes" id="UP000481033">
    <property type="component" value="Unassembled WGS sequence"/>
</dbReference>
<gene>
    <name evidence="1" type="ORF">DXZ20_31965</name>
</gene>
<proteinExistence type="predicted"/>
<sequence>MGNILFYRLLALMWPLWVLMKMDVSPSPLNNILTVSGIPDQKLAQVLNSTLASALKSIRSQAKAQKL</sequence>
<organism evidence="1 2">
    <name type="scientific">Adonisia turfae CCMR0081</name>
    <dbReference type="NCBI Taxonomy" id="2292702"/>
    <lineage>
        <taxon>Bacteria</taxon>
        <taxon>Bacillati</taxon>
        <taxon>Cyanobacteriota</taxon>
        <taxon>Adonisia</taxon>
        <taxon>Adonisia turfae</taxon>
    </lineage>
</organism>
<comment type="caution">
    <text evidence="1">The sequence shown here is derived from an EMBL/GenBank/DDBJ whole genome shotgun (WGS) entry which is preliminary data.</text>
</comment>
<dbReference type="AlphaFoldDB" id="A0A6M0RWH6"/>
<dbReference type="RefSeq" id="WP_163668143.1">
    <property type="nucleotide sequence ID" value="NZ_QXHD01000004.1"/>
</dbReference>
<accession>A0A6M0RWH6</accession>
<dbReference type="EMBL" id="QXHD01000004">
    <property type="protein sequence ID" value="NEZ60183.1"/>
    <property type="molecule type" value="Genomic_DNA"/>
</dbReference>
<evidence type="ECO:0000313" key="2">
    <source>
        <dbReference type="Proteomes" id="UP000481033"/>
    </source>
</evidence>
<reference evidence="1 2" key="1">
    <citation type="journal article" date="2020" name="Microb. Ecol.">
        <title>Ecogenomics of the Marine Benthic Filamentous Cyanobacterium Adonisia.</title>
        <authorList>
            <person name="Walter J.M."/>
            <person name="Coutinho F.H."/>
            <person name="Leomil L."/>
            <person name="Hargreaves P.I."/>
            <person name="Campeao M.E."/>
            <person name="Vieira V.V."/>
            <person name="Silva B.S."/>
            <person name="Fistarol G.O."/>
            <person name="Salomon P.S."/>
            <person name="Sawabe T."/>
            <person name="Mino S."/>
            <person name="Hosokawa M."/>
            <person name="Miyashita H."/>
            <person name="Maruyama F."/>
            <person name="van Verk M.C."/>
            <person name="Dutilh B.E."/>
            <person name="Thompson C.C."/>
            <person name="Thompson F.L."/>
        </authorList>
    </citation>
    <scope>NUCLEOTIDE SEQUENCE [LARGE SCALE GENOMIC DNA]</scope>
    <source>
        <strain evidence="1 2">CCMR0081</strain>
    </source>
</reference>
<keyword evidence="2" id="KW-1185">Reference proteome</keyword>
<evidence type="ECO:0000313" key="1">
    <source>
        <dbReference type="EMBL" id="NEZ60183.1"/>
    </source>
</evidence>